<keyword evidence="3" id="KW-1185">Reference proteome</keyword>
<feature type="region of interest" description="Disordered" evidence="1">
    <location>
        <begin position="95"/>
        <end position="183"/>
    </location>
</feature>
<accession>A0A9N8EY26</accession>
<protein>
    <submittedName>
        <fullName evidence="2">Uncharacterized protein</fullName>
    </submittedName>
</protein>
<dbReference type="EMBL" id="CAICTM010002352">
    <property type="protein sequence ID" value="CAB9528918.1"/>
    <property type="molecule type" value="Genomic_DNA"/>
</dbReference>
<proteinExistence type="predicted"/>
<feature type="compositionally biased region" description="Low complexity" evidence="1">
    <location>
        <begin position="382"/>
        <end position="400"/>
    </location>
</feature>
<feature type="compositionally biased region" description="Acidic residues" evidence="1">
    <location>
        <begin position="260"/>
        <end position="274"/>
    </location>
</feature>
<gene>
    <name evidence="2" type="ORF">SEMRO_2354_G324510.1</name>
</gene>
<reference evidence="2" key="1">
    <citation type="submission" date="2020-06" db="EMBL/GenBank/DDBJ databases">
        <authorList>
            <consortium name="Plant Systems Biology data submission"/>
        </authorList>
    </citation>
    <scope>NUCLEOTIDE SEQUENCE</scope>
    <source>
        <strain evidence="2">D6</strain>
    </source>
</reference>
<comment type="caution">
    <text evidence="2">The sequence shown here is derived from an EMBL/GenBank/DDBJ whole genome shotgun (WGS) entry which is preliminary data.</text>
</comment>
<feature type="compositionally biased region" description="Basic residues" evidence="1">
    <location>
        <begin position="112"/>
        <end position="128"/>
    </location>
</feature>
<feature type="compositionally biased region" description="Polar residues" evidence="1">
    <location>
        <begin position="306"/>
        <end position="322"/>
    </location>
</feature>
<feature type="region of interest" description="Disordered" evidence="1">
    <location>
        <begin position="220"/>
        <end position="403"/>
    </location>
</feature>
<organism evidence="2 3">
    <name type="scientific">Seminavis robusta</name>
    <dbReference type="NCBI Taxonomy" id="568900"/>
    <lineage>
        <taxon>Eukaryota</taxon>
        <taxon>Sar</taxon>
        <taxon>Stramenopiles</taxon>
        <taxon>Ochrophyta</taxon>
        <taxon>Bacillariophyta</taxon>
        <taxon>Bacillariophyceae</taxon>
        <taxon>Bacillariophycidae</taxon>
        <taxon>Naviculales</taxon>
        <taxon>Naviculaceae</taxon>
        <taxon>Seminavis</taxon>
    </lineage>
</organism>
<name>A0A9N8EY26_9STRA</name>
<evidence type="ECO:0000256" key="1">
    <source>
        <dbReference type="SAM" id="MobiDB-lite"/>
    </source>
</evidence>
<dbReference type="Proteomes" id="UP001153069">
    <property type="component" value="Unassembled WGS sequence"/>
</dbReference>
<dbReference type="AlphaFoldDB" id="A0A9N8EY26"/>
<evidence type="ECO:0000313" key="2">
    <source>
        <dbReference type="EMBL" id="CAB9528918.1"/>
    </source>
</evidence>
<evidence type="ECO:0000313" key="3">
    <source>
        <dbReference type="Proteomes" id="UP001153069"/>
    </source>
</evidence>
<sequence length="556" mass="63349">MPFYWMAVKPWVSDMRRVACIEIAGKNKKLMDLSDVKSVNDLMLKKAMPIRNITFKYAKAAPEKDKSNAGDYKLEAPLIGHNETLGETLERMKRIKKAKKNQCRRSSSGGKAAKHHHHTHHENHHKQQAKTPFGTWRPNSKGKGKGPETHTSSERLTPTELKSLLQSSEEEQEEAKIQHVKRPSLPVLPSERLRAGNETTEPLFLSELGADLVKVEEHISDVKEDKEEGDEDDESIDSTMEVVEGDIEEGHDDHSIVDAPVEDDDDDEEEEEEEAKQAAQDHQQILPTMHVSQPIERETTAEDQNDSAMDTSVTSDLTNSFRSIVLPPIASHDEDYYSPSQSRTKSCMRVKTMKESVQRDTSPSHSKRTSLDSPPSAPFRRSSLSSCDQSSTSASSISSSPDDDRSDNFYEYYATMFNGSKVVDVNDSKVLQPRRELHWGHIEIREYDICLGDNPACAQGCPVQLDWSYTVLQEPLALDLYVKQRPHTRHQRLRRLSGRRRQQMLLDLGYSPDQMKNVINAKLFDQKKRIQTVSRLKYMKFDEQVEKIVRVFPQVV</sequence>
<feature type="compositionally biased region" description="Acidic residues" evidence="1">
    <location>
        <begin position="227"/>
        <end position="236"/>
    </location>
</feature>